<dbReference type="InterPro" id="IPR010310">
    <property type="entry name" value="T7SS_ESAT-6-like"/>
</dbReference>
<keyword evidence="3" id="KW-1185">Reference proteome</keyword>
<name>A0A8J3JKR3_9ACTN</name>
<accession>A0A8J3JKR3</accession>
<gene>
    <name evidence="2" type="ORF">Cba03nite_37820</name>
</gene>
<evidence type="ECO:0000256" key="1">
    <source>
        <dbReference type="RuleBase" id="RU362001"/>
    </source>
</evidence>
<evidence type="ECO:0000313" key="3">
    <source>
        <dbReference type="Proteomes" id="UP000601223"/>
    </source>
</evidence>
<dbReference type="EMBL" id="BONF01000020">
    <property type="protein sequence ID" value="GIF82433.1"/>
    <property type="molecule type" value="Genomic_DNA"/>
</dbReference>
<dbReference type="RefSeq" id="WP_203747652.1">
    <property type="nucleotide sequence ID" value="NZ_BONF01000020.1"/>
</dbReference>
<proteinExistence type="inferred from homology"/>
<sequence>MSNGDRLVVNFQSLHGASQHIQKALGQLETTLSQLEDDARPMVSTWAGSAQAAYNDRQAKWRKAADELSTMLRDIKGAVDEAAVQFQDAEDRNTKLFH</sequence>
<reference evidence="2 3" key="1">
    <citation type="submission" date="2021-01" db="EMBL/GenBank/DDBJ databases">
        <title>Whole genome shotgun sequence of Catellatospora bangladeshensis NBRC 107357.</title>
        <authorList>
            <person name="Komaki H."/>
            <person name="Tamura T."/>
        </authorList>
    </citation>
    <scope>NUCLEOTIDE SEQUENCE [LARGE SCALE GENOMIC DNA]</scope>
    <source>
        <strain evidence="2 3">NBRC 107357</strain>
    </source>
</reference>
<dbReference type="AlphaFoldDB" id="A0A8J3JKR3"/>
<comment type="similarity">
    <text evidence="1">Belongs to the WXG100 family.</text>
</comment>
<dbReference type="SUPFAM" id="SSF140453">
    <property type="entry name" value="EsxAB dimer-like"/>
    <property type="match status" value="1"/>
</dbReference>
<dbReference type="InterPro" id="IPR036689">
    <property type="entry name" value="ESAT-6-like_sf"/>
</dbReference>
<evidence type="ECO:0000313" key="2">
    <source>
        <dbReference type="EMBL" id="GIF82433.1"/>
    </source>
</evidence>
<dbReference type="NCBIfam" id="TIGR03930">
    <property type="entry name" value="WXG100_ESAT6"/>
    <property type="match status" value="1"/>
</dbReference>
<organism evidence="2 3">
    <name type="scientific">Catellatospora bangladeshensis</name>
    <dbReference type="NCBI Taxonomy" id="310355"/>
    <lineage>
        <taxon>Bacteria</taxon>
        <taxon>Bacillati</taxon>
        <taxon>Actinomycetota</taxon>
        <taxon>Actinomycetes</taxon>
        <taxon>Micromonosporales</taxon>
        <taxon>Micromonosporaceae</taxon>
        <taxon>Catellatospora</taxon>
    </lineage>
</organism>
<protein>
    <recommendedName>
        <fullName evidence="1">ESAT-6-like protein</fullName>
    </recommendedName>
</protein>
<dbReference type="Gene3D" id="1.10.287.1060">
    <property type="entry name" value="ESAT-6-like"/>
    <property type="match status" value="1"/>
</dbReference>
<dbReference type="Pfam" id="PF06013">
    <property type="entry name" value="WXG100"/>
    <property type="match status" value="1"/>
</dbReference>
<comment type="caution">
    <text evidence="2">The sequence shown here is derived from an EMBL/GenBank/DDBJ whole genome shotgun (WGS) entry which is preliminary data.</text>
</comment>
<dbReference type="Proteomes" id="UP000601223">
    <property type="component" value="Unassembled WGS sequence"/>
</dbReference>